<organism evidence="2 3">
    <name type="scientific">Steinernema glaseri</name>
    <dbReference type="NCBI Taxonomy" id="37863"/>
    <lineage>
        <taxon>Eukaryota</taxon>
        <taxon>Metazoa</taxon>
        <taxon>Ecdysozoa</taxon>
        <taxon>Nematoda</taxon>
        <taxon>Chromadorea</taxon>
        <taxon>Rhabditida</taxon>
        <taxon>Tylenchina</taxon>
        <taxon>Panagrolaimomorpha</taxon>
        <taxon>Strongyloidoidea</taxon>
        <taxon>Steinernematidae</taxon>
        <taxon>Steinernema</taxon>
    </lineage>
</organism>
<keyword evidence="2" id="KW-1185">Reference proteome</keyword>
<dbReference type="PANTHER" id="PTHR23090">
    <property type="entry name" value="NH 3 /GLUTAMINE-DEPENDENT NAD + SYNTHETASE"/>
    <property type="match status" value="1"/>
</dbReference>
<dbReference type="GO" id="GO:0004359">
    <property type="term" value="F:glutaminase activity"/>
    <property type="evidence" value="ECO:0007669"/>
    <property type="project" value="InterPro"/>
</dbReference>
<name>A0A1I8AKL2_9BILA</name>
<dbReference type="SUPFAM" id="SSF52402">
    <property type="entry name" value="Adenine nucleotide alpha hydrolases-like"/>
    <property type="match status" value="1"/>
</dbReference>
<dbReference type="GO" id="GO:0003952">
    <property type="term" value="F:NAD+ synthase (glutamine-hydrolyzing) activity"/>
    <property type="evidence" value="ECO:0007669"/>
    <property type="project" value="InterPro"/>
</dbReference>
<dbReference type="GO" id="GO:0009435">
    <property type="term" value="P:NAD+ biosynthetic process"/>
    <property type="evidence" value="ECO:0007669"/>
    <property type="project" value="InterPro"/>
</dbReference>
<evidence type="ECO:0000313" key="2">
    <source>
        <dbReference type="Proteomes" id="UP000095287"/>
    </source>
</evidence>
<dbReference type="InterPro" id="IPR003694">
    <property type="entry name" value="NAD_synthase"/>
</dbReference>
<proteinExistence type="predicted"/>
<dbReference type="AlphaFoldDB" id="A0A1I8AKL2"/>
<reference evidence="3" key="1">
    <citation type="submission" date="2016-11" db="UniProtKB">
        <authorList>
            <consortium name="WormBaseParasite"/>
        </authorList>
    </citation>
    <scope>IDENTIFICATION</scope>
</reference>
<dbReference type="PANTHER" id="PTHR23090:SF9">
    <property type="entry name" value="GLUTAMINE-DEPENDENT NAD(+) SYNTHETASE"/>
    <property type="match status" value="1"/>
</dbReference>
<dbReference type="Gene3D" id="3.40.50.620">
    <property type="entry name" value="HUPs"/>
    <property type="match status" value="1"/>
</dbReference>
<dbReference type="Proteomes" id="UP000095287">
    <property type="component" value="Unplaced"/>
</dbReference>
<dbReference type="InterPro" id="IPR014729">
    <property type="entry name" value="Rossmann-like_a/b/a_fold"/>
</dbReference>
<evidence type="ECO:0000256" key="1">
    <source>
        <dbReference type="ARBA" id="ARBA00022598"/>
    </source>
</evidence>
<sequence>AYYLEGKKIDCSARELCSQVLFTCYMGTENSSALTKNMSTGLAGDIGATHSTAVMNGVVNSYLNLCNSVHDYVPSFTRDDPREGLACQNIQARSRMVAAYLLAQNAIL</sequence>
<accession>A0A1I8AKL2</accession>
<evidence type="ECO:0000313" key="3">
    <source>
        <dbReference type="WBParaSite" id="L893_g6699.t1"/>
    </source>
</evidence>
<dbReference type="GO" id="GO:0005737">
    <property type="term" value="C:cytoplasm"/>
    <property type="evidence" value="ECO:0007669"/>
    <property type="project" value="InterPro"/>
</dbReference>
<keyword evidence="1" id="KW-0436">Ligase</keyword>
<protein>
    <submittedName>
        <fullName evidence="3">RNA-directed RNA polymerase</fullName>
    </submittedName>
</protein>
<dbReference type="WBParaSite" id="L893_g6699.t1">
    <property type="protein sequence ID" value="L893_g6699.t1"/>
    <property type="gene ID" value="L893_g6699"/>
</dbReference>